<feature type="compositionally biased region" description="Low complexity" evidence="1">
    <location>
        <begin position="491"/>
        <end position="520"/>
    </location>
</feature>
<reference evidence="2" key="1">
    <citation type="submission" date="2013-12" db="EMBL/GenBank/DDBJ databases">
        <authorList>
            <person name="Genoscope - CEA"/>
        </authorList>
    </citation>
    <scope>NUCLEOTIDE SEQUENCE</scope>
    <source>
        <strain evidence="2">CBS 1993</strain>
    </source>
</reference>
<dbReference type="AlphaFoldDB" id="W6MVW9"/>
<feature type="region of interest" description="Disordered" evidence="1">
    <location>
        <begin position="350"/>
        <end position="372"/>
    </location>
</feature>
<feature type="compositionally biased region" description="Polar residues" evidence="1">
    <location>
        <begin position="247"/>
        <end position="259"/>
    </location>
</feature>
<dbReference type="GeneID" id="34520005"/>
<evidence type="ECO:0000256" key="1">
    <source>
        <dbReference type="SAM" id="MobiDB-lite"/>
    </source>
</evidence>
<name>W6MVW9_9ASCO</name>
<dbReference type="HOGENOM" id="CLU_514883_0_0_1"/>
<dbReference type="Proteomes" id="UP000019384">
    <property type="component" value="Unassembled WGS sequence"/>
</dbReference>
<organism evidence="2 3">
    <name type="scientific">Kuraishia capsulata CBS 1993</name>
    <dbReference type="NCBI Taxonomy" id="1382522"/>
    <lineage>
        <taxon>Eukaryota</taxon>
        <taxon>Fungi</taxon>
        <taxon>Dikarya</taxon>
        <taxon>Ascomycota</taxon>
        <taxon>Saccharomycotina</taxon>
        <taxon>Pichiomycetes</taxon>
        <taxon>Pichiales</taxon>
        <taxon>Pichiaceae</taxon>
        <taxon>Kuraishia</taxon>
    </lineage>
</organism>
<proteinExistence type="predicted"/>
<keyword evidence="3" id="KW-1185">Reference proteome</keyword>
<protein>
    <submittedName>
        <fullName evidence="2">Uncharacterized protein</fullName>
    </submittedName>
</protein>
<feature type="compositionally biased region" description="Low complexity" evidence="1">
    <location>
        <begin position="18"/>
        <end position="35"/>
    </location>
</feature>
<feature type="compositionally biased region" description="Basic and acidic residues" evidence="1">
    <location>
        <begin position="136"/>
        <end position="148"/>
    </location>
</feature>
<feature type="region of interest" description="Disordered" evidence="1">
    <location>
        <begin position="443"/>
        <end position="529"/>
    </location>
</feature>
<sequence length="529" mass="58788">MEQELNAITKFLESAAAAAAKETTTPPPVVEAKTPNKSSKRVFTEEELYALKLSPLIQEVVKEISLPDAKFWRLTVPQVQKRGKREVYSDERVQNYKNIGAADESEISNSEFWRLKNDKSFGSTGEMGSFHIKNPQLDRRRGRKERERDRKKKDPYKKKQDSLEWMGEDDDDDSQPKSAQDFENWKFRVKVEEKKQNGEAISEQEQAHYNDIISGKKQPQAEASAGGVFNPVDNMFAFDAYKPKSVEGSNSQEKSSRFSSFFKPEPESTPKTAPASVSPPGLKQPPGLNSSGSASSAAQAAPVQANAPIRPPGLAPPQSHSQNGADQLMSMLSQPPQSAKDDFFMSLLSKSKEQQPEHSSNFFPGEKQSHQSLPPPGLMLNMNSANANPNLNVHPNQHVAPVSNGNTNQQIPMGLPPWMMNPRMMPPPQGMPGLPYSMGFQPPGMYNPQQGLPQQGLPQQGLPQQGIPQQGLPQQGFPQYPPPHQMQGQVPHMQQAQPGQPQQQLPQGSVQQMQSQVPQHILMQMQRRQ</sequence>
<accession>W6MVW9</accession>
<dbReference type="STRING" id="1382522.W6MVW9"/>
<feature type="compositionally biased region" description="Low complexity" evidence="1">
    <location>
        <begin position="285"/>
        <end position="308"/>
    </location>
</feature>
<evidence type="ECO:0000313" key="3">
    <source>
        <dbReference type="Proteomes" id="UP000019384"/>
    </source>
</evidence>
<feature type="region of interest" description="Disordered" evidence="1">
    <location>
        <begin position="18"/>
        <end position="37"/>
    </location>
</feature>
<evidence type="ECO:0000313" key="2">
    <source>
        <dbReference type="EMBL" id="CDK26615.1"/>
    </source>
</evidence>
<feature type="region of interest" description="Disordered" evidence="1">
    <location>
        <begin position="118"/>
        <end position="230"/>
    </location>
</feature>
<feature type="compositionally biased region" description="Basic and acidic residues" evidence="1">
    <location>
        <begin position="183"/>
        <end position="197"/>
    </location>
</feature>
<feature type="compositionally biased region" description="Low complexity" evidence="1">
    <location>
        <begin position="448"/>
        <end position="478"/>
    </location>
</feature>
<dbReference type="OrthoDB" id="3998286at2759"/>
<dbReference type="EMBL" id="HG793127">
    <property type="protein sequence ID" value="CDK26615.1"/>
    <property type="molecule type" value="Genomic_DNA"/>
</dbReference>
<gene>
    <name evidence="2" type="ORF">KUCA_T00002588001</name>
</gene>
<feature type="region of interest" description="Disordered" evidence="1">
    <location>
        <begin position="245"/>
        <end position="324"/>
    </location>
</feature>
<dbReference type="RefSeq" id="XP_022458617.1">
    <property type="nucleotide sequence ID" value="XM_022602854.1"/>
</dbReference>
<reference evidence="2" key="2">
    <citation type="submission" date="2014-02" db="EMBL/GenBank/DDBJ databases">
        <title>Complete DNA sequence of /Kuraishia capsulata/ illustrates novel genomic features among budding yeasts (/Saccharomycotina/).</title>
        <authorList>
            <person name="Morales L."/>
            <person name="Noel B."/>
            <person name="Porcel B."/>
            <person name="Marcet-Houben M."/>
            <person name="Hullo M-F."/>
            <person name="Sacerdot C."/>
            <person name="Tekaia F."/>
            <person name="Leh-Louis V."/>
            <person name="Despons L."/>
            <person name="Khanna V."/>
            <person name="Aury J-M."/>
            <person name="Barbe V."/>
            <person name="Couloux A."/>
            <person name="Labadie K."/>
            <person name="Pelletier E."/>
            <person name="Souciet J-L."/>
            <person name="Boekhout T."/>
            <person name="Gabaldon T."/>
            <person name="Wincker P."/>
            <person name="Dujon B."/>
        </authorList>
    </citation>
    <scope>NUCLEOTIDE SEQUENCE</scope>
    <source>
        <strain evidence="2">CBS 1993</strain>
    </source>
</reference>